<reference evidence="1" key="2">
    <citation type="submission" date="2020-08" db="EMBL/GenBank/DDBJ databases">
        <title>Draft Genome Sequence of Cumin Blight Pathogen Alternaria burnsii.</title>
        <authorList>
            <person name="Feng Z."/>
        </authorList>
    </citation>
    <scope>NUCLEOTIDE SEQUENCE</scope>
    <source>
        <strain evidence="1">CBS107.38</strain>
    </source>
</reference>
<protein>
    <submittedName>
        <fullName evidence="1">Uncharacterized protein</fullName>
    </submittedName>
</protein>
<dbReference type="OrthoDB" id="5062850at2759"/>
<proteinExistence type="predicted"/>
<dbReference type="AlphaFoldDB" id="A0A8H7B8X9"/>
<reference evidence="1" key="1">
    <citation type="submission" date="2020-01" db="EMBL/GenBank/DDBJ databases">
        <authorList>
            <person name="Feng Z.H.Z."/>
        </authorList>
    </citation>
    <scope>NUCLEOTIDE SEQUENCE</scope>
    <source>
        <strain evidence="1">CBS107.38</strain>
    </source>
</reference>
<keyword evidence="2" id="KW-1185">Reference proteome</keyword>
<organism evidence="1 2">
    <name type="scientific">Alternaria burnsii</name>
    <dbReference type="NCBI Taxonomy" id="1187904"/>
    <lineage>
        <taxon>Eukaryota</taxon>
        <taxon>Fungi</taxon>
        <taxon>Dikarya</taxon>
        <taxon>Ascomycota</taxon>
        <taxon>Pezizomycotina</taxon>
        <taxon>Dothideomycetes</taxon>
        <taxon>Pleosporomycetidae</taxon>
        <taxon>Pleosporales</taxon>
        <taxon>Pleosporineae</taxon>
        <taxon>Pleosporaceae</taxon>
        <taxon>Alternaria</taxon>
        <taxon>Alternaria sect. Alternaria</taxon>
    </lineage>
</organism>
<accession>A0A8H7B8X9</accession>
<dbReference type="RefSeq" id="XP_038788883.1">
    <property type="nucleotide sequence ID" value="XM_038929176.1"/>
</dbReference>
<evidence type="ECO:0000313" key="2">
    <source>
        <dbReference type="Proteomes" id="UP000596902"/>
    </source>
</evidence>
<evidence type="ECO:0000313" key="1">
    <source>
        <dbReference type="EMBL" id="KAF7678748.1"/>
    </source>
</evidence>
<dbReference type="GeneID" id="62202354"/>
<name>A0A8H7B8X9_9PLEO</name>
<dbReference type="EMBL" id="JAAABM010000004">
    <property type="protein sequence ID" value="KAF7678748.1"/>
    <property type="molecule type" value="Genomic_DNA"/>
</dbReference>
<gene>
    <name evidence="1" type="ORF">GT037_004129</name>
</gene>
<comment type="caution">
    <text evidence="1">The sequence shown here is derived from an EMBL/GenBank/DDBJ whole genome shotgun (WGS) entry which is preliminary data.</text>
</comment>
<sequence length="499" mass="57540">MSLSQLPRELRDTIYDYYTSENGGYYFDPREGKLRTLCGDKIDLSLMYTCKSFAAEMRGVPFRNNTIHFTTSPSPDRYNRDYRHFGHLLERLYAIKIMTLSQARPFITDEIARKTIQSFPHFATLIRHLRTSKAEECGLHEQLGRSVEWGSAPSVHHDAIAELLSMVAQNPAFGQAIREELFDHGCEIRDGQDVLSLYSLRPKPWCAPNAHEIQTMVQHMPSYRHPSIDERVRDQTRYSVSAASLASEFLSTLTQRSRSSIRHLELHELHASFAYSECHARALIPFVIENPKLKIVRRVDLWNNVLASQHLRDFEWRRYICSKGRTPIGDMDADEVTRTLALWLTEALALEPAGMPPKTFSLAFQGEKDSMQPIFDILLEDASWQAALEKFPGKEIGSVDELERSGTGYRGFSSYFFDELPELMRHIINGTAPVTFDYCSGLVWDVRNILTMNNTCHGMADWNKKWRSLRYRKVTPSLPHTWQTILENYVCKDEEARSM</sequence>
<dbReference type="Proteomes" id="UP000596902">
    <property type="component" value="Unassembled WGS sequence"/>
</dbReference>